<feature type="non-terminal residue" evidence="3">
    <location>
        <position position="461"/>
    </location>
</feature>
<evidence type="ECO:0000313" key="5">
    <source>
        <dbReference type="Proteomes" id="UP001152797"/>
    </source>
</evidence>
<proteinExistence type="predicted"/>
<gene>
    <name evidence="3" type="ORF">C1SCF055_LOCUS31243</name>
</gene>
<dbReference type="InterPro" id="IPR047831">
    <property type="entry name" value="GPR180/TMEM145"/>
</dbReference>
<feature type="transmembrane region" description="Helical" evidence="1">
    <location>
        <begin position="304"/>
        <end position="321"/>
    </location>
</feature>
<protein>
    <submittedName>
        <fullName evidence="4">GPR180/TMEM145 transmembrane domain-containing protein</fullName>
    </submittedName>
</protein>
<feature type="transmembrane region" description="Helical" evidence="1">
    <location>
        <begin position="341"/>
        <end position="361"/>
    </location>
</feature>
<evidence type="ECO:0000256" key="1">
    <source>
        <dbReference type="SAM" id="Phobius"/>
    </source>
</evidence>
<keyword evidence="1 4" id="KW-0812">Transmembrane</keyword>
<dbReference type="AlphaFoldDB" id="A0A9P1G9V6"/>
<feature type="domain" description="GPR180/TMEM145 transmembrane" evidence="2">
    <location>
        <begin position="209"/>
        <end position="418"/>
    </location>
</feature>
<dbReference type="GO" id="GO:0007186">
    <property type="term" value="P:G protein-coupled receptor signaling pathway"/>
    <property type="evidence" value="ECO:0007669"/>
    <property type="project" value="InterPro"/>
</dbReference>
<feature type="transmembrane region" description="Helical" evidence="1">
    <location>
        <begin position="407"/>
        <end position="429"/>
    </location>
</feature>
<evidence type="ECO:0000313" key="4">
    <source>
        <dbReference type="EMBL" id="CAL4792841.1"/>
    </source>
</evidence>
<feature type="transmembrane region" description="Helical" evidence="1">
    <location>
        <begin position="197"/>
        <end position="217"/>
    </location>
</feature>
<keyword evidence="1" id="KW-1133">Transmembrane helix</keyword>
<keyword evidence="5" id="KW-1185">Reference proteome</keyword>
<dbReference type="EMBL" id="CAMXCT010003646">
    <property type="protein sequence ID" value="CAI4005529.1"/>
    <property type="molecule type" value="Genomic_DNA"/>
</dbReference>
<accession>A0A9P1G9V6</accession>
<feature type="transmembrane region" description="Helical" evidence="1">
    <location>
        <begin position="229"/>
        <end position="254"/>
    </location>
</feature>
<name>A0A9P1G9V6_9DINO</name>
<dbReference type="EMBL" id="CAMXCT020003646">
    <property type="protein sequence ID" value="CAL1158904.1"/>
    <property type="molecule type" value="Genomic_DNA"/>
</dbReference>
<dbReference type="InterPro" id="IPR019336">
    <property type="entry name" value="GPR180/TMEM145_TM"/>
</dbReference>
<dbReference type="EMBL" id="CAMXCT030003646">
    <property type="protein sequence ID" value="CAL4792841.1"/>
    <property type="molecule type" value="Genomic_DNA"/>
</dbReference>
<dbReference type="PANTHER" id="PTHR23252:SF24">
    <property type="entry name" value="TRANSMEMBRANE PROTEIN 145"/>
    <property type="match status" value="1"/>
</dbReference>
<dbReference type="PANTHER" id="PTHR23252">
    <property type="entry name" value="INTIMAL THICKNESS RECEPTOR-RELATED"/>
    <property type="match status" value="1"/>
</dbReference>
<sequence length="461" mass="52089">GCHPSVTHEFCDSIAMVTPISGFLRRLPLAWLVLATFPDSFPDRVVTSASAKKIGGPVRLAGPKKENKWRYLSKFGYDIGTGSFDFRFQLSAPKSIPEPAVIQLEVYLDEQWAEVESEPVMCDRQRYAKQVRNISIGPGANWTDWSTGTLSQSVRPHIWYFVVSDCRHTLANFTHRLKFEFHAKQANGSEFSVEMKGMLLANALFLGSFIVLMHWFIKRTLAFAKSAGYVHPVIWTLASGMITQFIAQVMHTIHLLAYKYDGDGLKACEVLSEILFMLAQVIQTSLLILIALGYTLLQSKIGELDLMIPMCFMIGVIHIMLVGFGKIKDDASYKYHENEGVIGWILLVLRLGLYGWFLWAVQSSAREGGFKIANFLQQFRIAGSLYFLAFPGIFLVTQLFAPYLQHFVMTIGQMFMQTGFNLWLSSLFLTRGEYFKALDPLHWTSFGSCQATDRPEPFATS</sequence>
<organism evidence="3">
    <name type="scientific">Cladocopium goreaui</name>
    <dbReference type="NCBI Taxonomy" id="2562237"/>
    <lineage>
        <taxon>Eukaryota</taxon>
        <taxon>Sar</taxon>
        <taxon>Alveolata</taxon>
        <taxon>Dinophyceae</taxon>
        <taxon>Suessiales</taxon>
        <taxon>Symbiodiniaceae</taxon>
        <taxon>Cladocopium</taxon>
    </lineage>
</organism>
<keyword evidence="1" id="KW-0472">Membrane</keyword>
<dbReference type="GO" id="GO:0019236">
    <property type="term" value="P:response to pheromone"/>
    <property type="evidence" value="ECO:0007669"/>
    <property type="project" value="InterPro"/>
</dbReference>
<comment type="caution">
    <text evidence="3">The sequence shown here is derived from an EMBL/GenBank/DDBJ whole genome shotgun (WGS) entry which is preliminary data.</text>
</comment>
<feature type="transmembrane region" description="Helical" evidence="1">
    <location>
        <begin position="381"/>
        <end position="401"/>
    </location>
</feature>
<dbReference type="Pfam" id="PF10192">
    <property type="entry name" value="GPR180-TMEM145_TM"/>
    <property type="match status" value="1"/>
</dbReference>
<reference evidence="3" key="1">
    <citation type="submission" date="2022-10" db="EMBL/GenBank/DDBJ databases">
        <authorList>
            <person name="Chen Y."/>
            <person name="Dougan E. K."/>
            <person name="Chan C."/>
            <person name="Rhodes N."/>
            <person name="Thang M."/>
        </authorList>
    </citation>
    <scope>NUCLEOTIDE SEQUENCE</scope>
</reference>
<feature type="transmembrane region" description="Helical" evidence="1">
    <location>
        <begin position="274"/>
        <end position="297"/>
    </location>
</feature>
<reference evidence="4 5" key="2">
    <citation type="submission" date="2024-05" db="EMBL/GenBank/DDBJ databases">
        <authorList>
            <person name="Chen Y."/>
            <person name="Shah S."/>
            <person name="Dougan E. K."/>
            <person name="Thang M."/>
            <person name="Chan C."/>
        </authorList>
    </citation>
    <scope>NUCLEOTIDE SEQUENCE [LARGE SCALE GENOMIC DNA]</scope>
</reference>
<evidence type="ECO:0000313" key="3">
    <source>
        <dbReference type="EMBL" id="CAI4005529.1"/>
    </source>
</evidence>
<dbReference type="Proteomes" id="UP001152797">
    <property type="component" value="Unassembled WGS sequence"/>
</dbReference>
<dbReference type="OrthoDB" id="45670at2759"/>
<evidence type="ECO:0000259" key="2">
    <source>
        <dbReference type="Pfam" id="PF10192"/>
    </source>
</evidence>